<name>S0F8Q1_9BACT</name>
<protein>
    <submittedName>
        <fullName evidence="1">Uncharacterized protein</fullName>
    </submittedName>
</protein>
<evidence type="ECO:0000313" key="2">
    <source>
        <dbReference type="Proteomes" id="UP000014073"/>
    </source>
</evidence>
<sequence length="46" mass="5499">MEFPLFEKNLFRKCCRGRKIRIFETCLSKKLLKIQNTDEQYGTTLG</sequence>
<reference evidence="1 2" key="1">
    <citation type="submission" date="2008-12" db="EMBL/GenBank/DDBJ databases">
        <authorList>
            <person name="Fulton L."/>
            <person name="Clifton S."/>
            <person name="Fulton B."/>
            <person name="Xu J."/>
            <person name="Minx P."/>
            <person name="Pepin K.H."/>
            <person name="Johnson M."/>
            <person name="Bhonagiri V."/>
            <person name="Nash W.E."/>
            <person name="Mardis E.R."/>
            <person name="Wilson R.K."/>
        </authorList>
    </citation>
    <scope>NUCLEOTIDE SEQUENCE [LARGE SCALE GENOMIC DNA]</scope>
    <source>
        <strain evidence="1 2">DSM 18228</strain>
    </source>
</reference>
<keyword evidence="2" id="KW-1185">Reference proteome</keyword>
<dbReference type="Proteomes" id="UP000014073">
    <property type="component" value="Unassembled WGS sequence"/>
</dbReference>
<accession>S0F8Q1</accession>
<gene>
    <name evidence="1" type="ORF">BACCOPRO_00408</name>
</gene>
<evidence type="ECO:0000313" key="1">
    <source>
        <dbReference type="EMBL" id="EEF74926.1"/>
    </source>
</evidence>
<dbReference type="EMBL" id="ACBW01000029">
    <property type="protein sequence ID" value="EEF74926.1"/>
    <property type="molecule type" value="Genomic_DNA"/>
</dbReference>
<organism evidence="1 2">
    <name type="scientific">Phocaeicola coprophilus DSM 18228 = JCM 13818</name>
    <dbReference type="NCBI Taxonomy" id="547042"/>
    <lineage>
        <taxon>Bacteria</taxon>
        <taxon>Pseudomonadati</taxon>
        <taxon>Bacteroidota</taxon>
        <taxon>Bacteroidia</taxon>
        <taxon>Bacteroidales</taxon>
        <taxon>Bacteroidaceae</taxon>
        <taxon>Phocaeicola</taxon>
    </lineage>
</organism>
<dbReference type="HOGENOM" id="CLU_3180021_0_0_10"/>
<proteinExistence type="predicted"/>
<comment type="caution">
    <text evidence="1">The sequence shown here is derived from an EMBL/GenBank/DDBJ whole genome shotgun (WGS) entry which is preliminary data.</text>
</comment>
<dbReference type="STRING" id="547042.BACCOPRO_00408"/>
<dbReference type="AlphaFoldDB" id="S0F8Q1"/>